<accession>A0ABQ9XYV0</accession>
<dbReference type="Proteomes" id="UP001281761">
    <property type="component" value="Unassembled WGS sequence"/>
</dbReference>
<name>A0ABQ9XYV0_9EUKA</name>
<evidence type="ECO:0000313" key="1">
    <source>
        <dbReference type="EMBL" id="KAK2956644.1"/>
    </source>
</evidence>
<protein>
    <submittedName>
        <fullName evidence="1">Uncharacterized protein</fullName>
    </submittedName>
</protein>
<sequence length="233" mass="26944">MKMVDSLIQHCSSKILHTLVKADLIRQLIVTLNPLSLHFPETVDIHTCLIYTIFKCFRLATPQGLEELKIEDENEQQTVRETVLRQVLEPSKKYISHLCVNRLSIIDGEQSSGLLLLLAWLVEMCPFYQQILELVVDMPVFLTIPSCLTFLENERSIWMVPYLMTDAQREWNKKGGNAREMGMVVHRVLRMEGIEDVLEGKMRNDKSRLRGAYIVDNSIDWNNLLGMNLSRRG</sequence>
<gene>
    <name evidence="1" type="ORF">BLNAU_8485</name>
</gene>
<evidence type="ECO:0000313" key="2">
    <source>
        <dbReference type="Proteomes" id="UP001281761"/>
    </source>
</evidence>
<keyword evidence="2" id="KW-1185">Reference proteome</keyword>
<organism evidence="1 2">
    <name type="scientific">Blattamonas nauphoetae</name>
    <dbReference type="NCBI Taxonomy" id="2049346"/>
    <lineage>
        <taxon>Eukaryota</taxon>
        <taxon>Metamonada</taxon>
        <taxon>Preaxostyla</taxon>
        <taxon>Oxymonadida</taxon>
        <taxon>Blattamonas</taxon>
    </lineage>
</organism>
<reference evidence="1 2" key="1">
    <citation type="journal article" date="2022" name="bioRxiv">
        <title>Genomics of Preaxostyla Flagellates Illuminates Evolutionary Transitions and the Path Towards Mitochondrial Loss.</title>
        <authorList>
            <person name="Novak L.V.F."/>
            <person name="Treitli S.C."/>
            <person name="Pyrih J."/>
            <person name="Halakuc P."/>
            <person name="Pipaliya S.V."/>
            <person name="Vacek V."/>
            <person name="Brzon O."/>
            <person name="Soukal P."/>
            <person name="Eme L."/>
            <person name="Dacks J.B."/>
            <person name="Karnkowska A."/>
            <person name="Elias M."/>
            <person name="Hampl V."/>
        </authorList>
    </citation>
    <scope>NUCLEOTIDE SEQUENCE [LARGE SCALE GENOMIC DNA]</scope>
    <source>
        <strain evidence="1">NAU3</strain>
        <tissue evidence="1">Gut</tissue>
    </source>
</reference>
<proteinExistence type="predicted"/>
<comment type="caution">
    <text evidence="1">The sequence shown here is derived from an EMBL/GenBank/DDBJ whole genome shotgun (WGS) entry which is preliminary data.</text>
</comment>
<dbReference type="EMBL" id="JARBJD010000054">
    <property type="protein sequence ID" value="KAK2956644.1"/>
    <property type="molecule type" value="Genomic_DNA"/>
</dbReference>